<protein>
    <recommendedName>
        <fullName evidence="3 11">Mediator of RNA polymerase II transcription subunit 10</fullName>
    </recommendedName>
    <alternativeName>
        <fullName evidence="10 11">Mediator complex subunit 10</fullName>
    </alternativeName>
</protein>
<evidence type="ECO:0000256" key="6">
    <source>
        <dbReference type="ARBA" id="ARBA00023163"/>
    </source>
</evidence>
<comment type="subunit">
    <text evidence="9 11">Component of the Mediator complex, which is composed of MED1, MED4, MED6, MED7, MED8, MED9, MED10, MED11, MED12, MED13, MED13L, MED14, MED15, MED16, MED17, MED18, MED19, MED20, MED21, MED22, MED23, MED24, MED25, MED26, MED27, MED29, MED30, MED31, CCNC, CDK8 and CDC2L6/CDK11. The MED12, MED13, CCNC and CDK8 subunits form a distinct module termed the CDK8 module. Mediator containing the CDK8 module is less active than Mediator lacking this module in supporting transcriptional activation. Individual preparations of the Mediator complex lacking one or more distinct subunits have been variously termed ARC, CRSP, DRIP, PC2, SMCC and TRAP.</text>
</comment>
<evidence type="ECO:0000256" key="9">
    <source>
        <dbReference type="ARBA" id="ARBA00025961"/>
    </source>
</evidence>
<feature type="compositionally biased region" description="Pro residues" evidence="12">
    <location>
        <begin position="1"/>
        <end position="31"/>
    </location>
</feature>
<evidence type="ECO:0000256" key="11">
    <source>
        <dbReference type="RuleBase" id="RU364146"/>
    </source>
</evidence>
<keyword evidence="6 11" id="KW-0804">Transcription</keyword>
<keyword evidence="14" id="KW-1185">Reference proteome</keyword>
<evidence type="ECO:0000256" key="8">
    <source>
        <dbReference type="ARBA" id="ARBA00025687"/>
    </source>
</evidence>
<gene>
    <name evidence="11" type="primary">MED10</name>
    <name evidence="13" type="ORF">J1605_022207</name>
</gene>
<evidence type="ECO:0000256" key="1">
    <source>
        <dbReference type="ARBA" id="ARBA00004123"/>
    </source>
</evidence>
<dbReference type="GO" id="GO:0006357">
    <property type="term" value="P:regulation of transcription by RNA polymerase II"/>
    <property type="evidence" value="ECO:0007669"/>
    <property type="project" value="InterPro"/>
</dbReference>
<organism evidence="13 14">
    <name type="scientific">Eschrichtius robustus</name>
    <name type="common">California gray whale</name>
    <name type="synonym">Eschrichtius gibbosus</name>
    <dbReference type="NCBI Taxonomy" id="9764"/>
    <lineage>
        <taxon>Eukaryota</taxon>
        <taxon>Metazoa</taxon>
        <taxon>Chordata</taxon>
        <taxon>Craniata</taxon>
        <taxon>Vertebrata</taxon>
        <taxon>Euteleostomi</taxon>
        <taxon>Mammalia</taxon>
        <taxon>Eutheria</taxon>
        <taxon>Laurasiatheria</taxon>
        <taxon>Artiodactyla</taxon>
        <taxon>Whippomorpha</taxon>
        <taxon>Cetacea</taxon>
        <taxon>Mysticeti</taxon>
        <taxon>Eschrichtiidae</taxon>
        <taxon>Eschrichtius</taxon>
    </lineage>
</organism>
<dbReference type="GO" id="GO:0016592">
    <property type="term" value="C:mediator complex"/>
    <property type="evidence" value="ECO:0007669"/>
    <property type="project" value="InterPro"/>
</dbReference>
<accession>A0AB34HBH3</accession>
<comment type="similarity">
    <text evidence="2 11">Belongs to the Mediator complex subunit 10 family.</text>
</comment>
<feature type="region of interest" description="Disordered" evidence="12">
    <location>
        <begin position="1"/>
        <end position="57"/>
    </location>
</feature>
<dbReference type="PANTHER" id="PTHR13345">
    <property type="entry name" value="MEDIATOR OF RNA POLYMERASE II TRANSCRIPTION SUBUNIT 10"/>
    <property type="match status" value="1"/>
</dbReference>
<reference evidence="13 14" key="1">
    <citation type="submission" date="2022-11" db="EMBL/GenBank/DDBJ databases">
        <title>Whole genome sequence of Eschrichtius robustus ER-17-0199.</title>
        <authorList>
            <person name="Bruniche-Olsen A."/>
            <person name="Black A.N."/>
            <person name="Fields C.J."/>
            <person name="Walden K."/>
            <person name="Dewoody J.A."/>
        </authorList>
    </citation>
    <scope>NUCLEOTIDE SEQUENCE [LARGE SCALE GENOMIC DNA]</scope>
    <source>
        <strain evidence="13">ER-17-0199</strain>
        <tissue evidence="13">Blubber</tissue>
    </source>
</reference>
<dbReference type="Pfam" id="PF09748">
    <property type="entry name" value="Med10"/>
    <property type="match status" value="1"/>
</dbReference>
<keyword evidence="4 11" id="KW-0805">Transcription regulation</keyword>
<proteinExistence type="inferred from homology"/>
<evidence type="ECO:0000256" key="7">
    <source>
        <dbReference type="ARBA" id="ARBA00023242"/>
    </source>
</evidence>
<evidence type="ECO:0000313" key="14">
    <source>
        <dbReference type="Proteomes" id="UP001159641"/>
    </source>
</evidence>
<dbReference type="AlphaFoldDB" id="A0AB34HBH3"/>
<evidence type="ECO:0000256" key="12">
    <source>
        <dbReference type="SAM" id="MobiDB-lite"/>
    </source>
</evidence>
<sequence>MQAPPQTPPQGPRPAPVARPAPPPRPRPPGPRGNGSGGGPRRKPEAPGQERACGGADGRAMAEKFDHLEEHLEKFVENIRQLGIIVSDFQPSSQAGLNQKLNFIVTGLQDIDKCRQQLHDITVPLEVFEYIDQGRNPQLYTKECLERALAKNEQVKGKIDTMKLPTPDRFVPYTLFSTETLLFVFLGFDGIEKTLHLEHGVWSVFLPTCIDSRVAGAWGAQGACSVSAVRGDGHAEGVLARRGAGRELGTGLPRQARLMLPGPPGSVLISGDLAWRCFAKFKSLLIQELSKVFPEDMAKYRSIRGEDHPPS</sequence>
<comment type="caution">
    <text evidence="13">The sequence shown here is derived from an EMBL/GenBank/DDBJ whole genome shotgun (WGS) entry which is preliminary data.</text>
</comment>
<keyword evidence="5 11" id="KW-0010">Activator</keyword>
<dbReference type="Proteomes" id="UP001159641">
    <property type="component" value="Unassembled WGS sequence"/>
</dbReference>
<comment type="subcellular location">
    <subcellularLocation>
        <location evidence="1 11">Nucleus</location>
    </subcellularLocation>
</comment>
<dbReference type="PANTHER" id="PTHR13345:SF13">
    <property type="entry name" value="MEDIATOR OF RNA POLYMERASE II TRANSCRIPTION SUBUNIT 10"/>
    <property type="match status" value="1"/>
</dbReference>
<evidence type="ECO:0000256" key="10">
    <source>
        <dbReference type="ARBA" id="ARBA00032004"/>
    </source>
</evidence>
<dbReference type="GO" id="GO:0003712">
    <property type="term" value="F:transcription coregulator activity"/>
    <property type="evidence" value="ECO:0007669"/>
    <property type="project" value="InterPro"/>
</dbReference>
<comment type="function">
    <text evidence="8 11">Component of the Mediator complex, a coactivator involved in the regulated transcription of nearly all RNA polymerase II-dependent genes. Mediator functions as a bridge to convey information from gene-specific regulatory proteins to the basal RNA polymerase II transcription machinery. Mediator is recruited to promoters by direct interactions with regulatory proteins and serves as a scaffold for the assembly of a functional preinitiation complex with RNA polymerase II and the general transcription factors.</text>
</comment>
<evidence type="ECO:0000313" key="13">
    <source>
        <dbReference type="EMBL" id="KAJ8789106.1"/>
    </source>
</evidence>
<keyword evidence="7 11" id="KW-0539">Nucleus</keyword>
<dbReference type="EMBL" id="JAIQCJ010001508">
    <property type="protein sequence ID" value="KAJ8789106.1"/>
    <property type="molecule type" value="Genomic_DNA"/>
</dbReference>
<dbReference type="InterPro" id="IPR019145">
    <property type="entry name" value="Mediator_Med10"/>
</dbReference>
<evidence type="ECO:0000256" key="3">
    <source>
        <dbReference type="ARBA" id="ARBA00019617"/>
    </source>
</evidence>
<evidence type="ECO:0000256" key="5">
    <source>
        <dbReference type="ARBA" id="ARBA00023159"/>
    </source>
</evidence>
<evidence type="ECO:0000256" key="2">
    <source>
        <dbReference type="ARBA" id="ARBA00005389"/>
    </source>
</evidence>
<name>A0AB34HBH3_ESCRO</name>
<evidence type="ECO:0000256" key="4">
    <source>
        <dbReference type="ARBA" id="ARBA00023015"/>
    </source>
</evidence>